<dbReference type="Proteomes" id="UP001271007">
    <property type="component" value="Unassembled WGS sequence"/>
</dbReference>
<accession>A0AAJ0DRM5</accession>
<feature type="compositionally biased region" description="Polar residues" evidence="1">
    <location>
        <begin position="94"/>
        <end position="117"/>
    </location>
</feature>
<dbReference type="InterPro" id="IPR053261">
    <property type="entry name" value="Polyketide-peptide_reg"/>
</dbReference>
<protein>
    <submittedName>
        <fullName evidence="2">Uncharacterized protein</fullName>
    </submittedName>
</protein>
<name>A0AAJ0DRM5_9PEZI</name>
<comment type="caution">
    <text evidence="2">The sequence shown here is derived from an EMBL/GenBank/DDBJ whole genome shotgun (WGS) entry which is preliminary data.</text>
</comment>
<feature type="compositionally biased region" description="Acidic residues" evidence="1">
    <location>
        <begin position="452"/>
        <end position="471"/>
    </location>
</feature>
<proteinExistence type="predicted"/>
<feature type="region of interest" description="Disordered" evidence="1">
    <location>
        <begin position="412"/>
        <end position="471"/>
    </location>
</feature>
<evidence type="ECO:0000256" key="1">
    <source>
        <dbReference type="SAM" id="MobiDB-lite"/>
    </source>
</evidence>
<keyword evidence="3" id="KW-1185">Reference proteome</keyword>
<evidence type="ECO:0000313" key="2">
    <source>
        <dbReference type="EMBL" id="KAK3055617.1"/>
    </source>
</evidence>
<dbReference type="InterPro" id="IPR016084">
    <property type="entry name" value="Haem_Oase-like_multi-hlx"/>
</dbReference>
<reference evidence="2" key="1">
    <citation type="submission" date="2023-04" db="EMBL/GenBank/DDBJ databases">
        <title>Black Yeasts Isolated from many extreme environments.</title>
        <authorList>
            <person name="Coleine C."/>
            <person name="Stajich J.E."/>
            <person name="Selbmann L."/>
        </authorList>
    </citation>
    <scope>NUCLEOTIDE SEQUENCE</scope>
    <source>
        <strain evidence="2">CCFEE 5312</strain>
    </source>
</reference>
<feature type="compositionally biased region" description="Low complexity" evidence="1">
    <location>
        <begin position="122"/>
        <end position="140"/>
    </location>
</feature>
<feature type="region of interest" description="Disordered" evidence="1">
    <location>
        <begin position="91"/>
        <end position="142"/>
    </location>
</feature>
<dbReference type="Gene3D" id="1.20.910.10">
    <property type="entry name" value="Heme oxygenase-like"/>
    <property type="match status" value="1"/>
</dbReference>
<dbReference type="PANTHER" id="PTHR41813:SF2">
    <property type="entry name" value="REGULATOR PAB1642, PUTATIVE (AFU_ORTHOLOGUE AFUA_3G11955)-RELATED"/>
    <property type="match status" value="1"/>
</dbReference>
<sequence>MVRRLNKREVSERVSHQPAPGTACQFFDEFWDDSATQKCMRSRCKHCGTQRAKNSTRQWEHLQQCNDFLNSTEGQQVVADGSLVAFDPAAADQASGSHPGGSNAQMTKPYTFNTGPNPNFPRPSQKAPKASKAANKATPPRASTVVTPSLAAYLLSKLQEPLSQATQQLFLSHAGRSMTTVQDVSSFMTQQYHISRAFPPFIGKLIGKLRLTAIGDPLGNTDWRVFDLLASTMNNAGRELEFLRTTCSKYHITAPAPAGPARHATRSLIHLMEAASAPAASLLEGMIVLWAIEHLHLVSWHHAERCRQEHPPAAMSAPTPTAYSLPTYYQSPYGQPPSFAMPQDHNAALRDALIPNWTSVGFGQFVDACKAIVDELANAQTTGNGANELTNSESVFGQVIWLWGMVWPEVKPPVEEPQEKSPSVNGENGQAAERNGGIGGSGGNESPIFIDGDGDGDDENADNDDDGDGLG</sequence>
<organism evidence="2 3">
    <name type="scientific">Extremus antarcticus</name>
    <dbReference type="NCBI Taxonomy" id="702011"/>
    <lineage>
        <taxon>Eukaryota</taxon>
        <taxon>Fungi</taxon>
        <taxon>Dikarya</taxon>
        <taxon>Ascomycota</taxon>
        <taxon>Pezizomycotina</taxon>
        <taxon>Dothideomycetes</taxon>
        <taxon>Dothideomycetidae</taxon>
        <taxon>Mycosphaerellales</taxon>
        <taxon>Extremaceae</taxon>
        <taxon>Extremus</taxon>
    </lineage>
</organism>
<gene>
    <name evidence="2" type="ORF">LTR09_003538</name>
</gene>
<dbReference type="SUPFAM" id="SSF48613">
    <property type="entry name" value="Heme oxygenase-like"/>
    <property type="match status" value="1"/>
</dbReference>
<dbReference type="EMBL" id="JAWDJX010000008">
    <property type="protein sequence ID" value="KAK3055617.1"/>
    <property type="molecule type" value="Genomic_DNA"/>
</dbReference>
<dbReference type="AlphaFoldDB" id="A0AAJ0DRM5"/>
<dbReference type="PANTHER" id="PTHR41813">
    <property type="entry name" value="REGULATOR PAB1642, PUTATIVE (AFU_ORTHOLOGUE AFUA_3G11955)-RELATED"/>
    <property type="match status" value="1"/>
</dbReference>
<dbReference type="CDD" id="cd19357">
    <property type="entry name" value="TenA_E_At3g16990-like"/>
    <property type="match status" value="1"/>
</dbReference>
<evidence type="ECO:0000313" key="3">
    <source>
        <dbReference type="Proteomes" id="UP001271007"/>
    </source>
</evidence>